<accession>W7FSG1</accession>
<evidence type="ECO:0000313" key="4">
    <source>
        <dbReference type="Proteomes" id="UP000030688"/>
    </source>
</evidence>
<feature type="coiled-coil region" evidence="1">
    <location>
        <begin position="945"/>
        <end position="1008"/>
    </location>
</feature>
<name>W7FSG1_PLAF8</name>
<evidence type="ECO:0000256" key="2">
    <source>
        <dbReference type="SAM" id="MobiDB-lite"/>
    </source>
</evidence>
<organism evidence="3 4">
    <name type="scientific">Plasmodium falciparum (isolate 7G8)</name>
    <dbReference type="NCBI Taxonomy" id="57266"/>
    <lineage>
        <taxon>Eukaryota</taxon>
        <taxon>Sar</taxon>
        <taxon>Alveolata</taxon>
        <taxon>Apicomplexa</taxon>
        <taxon>Aconoidasida</taxon>
        <taxon>Haemosporida</taxon>
        <taxon>Plasmodiidae</taxon>
        <taxon>Plasmodium</taxon>
        <taxon>Plasmodium (Laverania)</taxon>
    </lineage>
</organism>
<feature type="region of interest" description="Disordered" evidence="2">
    <location>
        <begin position="666"/>
        <end position="688"/>
    </location>
</feature>
<reference evidence="3 4" key="2">
    <citation type="submission" date="2013-02" db="EMBL/GenBank/DDBJ databases">
        <title>The Genome Sequence of Plasmodium falciparum 7G8.</title>
        <authorList>
            <consortium name="The Broad Institute Genome Sequencing Platform"/>
            <consortium name="The Broad Institute Genome Sequencing Center for Infectious Disease"/>
            <person name="Neafsey D."/>
            <person name="Cheeseman I."/>
            <person name="Volkman S."/>
            <person name="Adams J."/>
            <person name="Walker B."/>
            <person name="Young S.K."/>
            <person name="Zeng Q."/>
            <person name="Gargeya S."/>
            <person name="Fitzgerald M."/>
            <person name="Haas B."/>
            <person name="Abouelleil A."/>
            <person name="Alvarado L."/>
            <person name="Arachchi H.M."/>
            <person name="Berlin A.M."/>
            <person name="Chapman S.B."/>
            <person name="Dewar J."/>
            <person name="Goldberg J."/>
            <person name="Griggs A."/>
            <person name="Gujja S."/>
            <person name="Hansen M."/>
            <person name="Howarth C."/>
            <person name="Imamovic A."/>
            <person name="Larimer J."/>
            <person name="McCowan C."/>
            <person name="Murphy C."/>
            <person name="Neiman D."/>
            <person name="Pearson M."/>
            <person name="Priest M."/>
            <person name="Roberts A."/>
            <person name="Saif S."/>
            <person name="Shea T."/>
            <person name="Sisk P."/>
            <person name="Sykes S."/>
            <person name="Wortman J."/>
            <person name="Nusbaum C."/>
            <person name="Birren B."/>
        </authorList>
    </citation>
    <scope>NUCLEOTIDE SEQUENCE [LARGE SCALE GENOMIC DNA]</scope>
    <source>
        <strain evidence="3 4">7G8</strain>
    </source>
</reference>
<feature type="compositionally biased region" description="Acidic residues" evidence="2">
    <location>
        <begin position="1182"/>
        <end position="1194"/>
    </location>
</feature>
<feature type="region of interest" description="Disordered" evidence="2">
    <location>
        <begin position="2613"/>
        <end position="2641"/>
    </location>
</feature>
<sequence>MENIVKDWRISLYDKSKIIALLALLYNENESNGDEYLDVNRERIINLLFFLYKKYIDKKDLELSTKSKITDILCLLYSVDSTTNEDNKLMRKNIIEILSVLLKKKYKNEPFFTIKRKKVIDLIYFFFVTKEKKAEVSNMNKIVEAMKNDNSFRSIIGILDKSLLDINAKVEIVYEKKNEKLLSVDDDMVTDIPKEEEIKGLEAVAQLIEAVEAIEAVETVIVEAIEAVEVVEAVETVENESIKVVSEVNDIKEVETANACKVPPKHVVPKSGKKKRRLKKSKKITKSQCLFSDGEIVNNDSSDISEKVKTKKNVAVIISKKNVVPEASSQKNDKDITDDLIKTVIKKKVIHDDSSEESEKEVIVKQVVKNEIIENEVVENEVVENEVEDTYYPCYTEDQEIIIYYEVDDELVVNEEKCCFIDDNVAVVDEEDIYYPCCTEEQEIIIYYEVDNDVVVNEEKCSTLDNNVVVNEEDTYYPCYTEDQEIIIYYEVDDELVVNEEICSKSYEKIAITSEVDNAPTINDKTCSTSDPNVVTTNRVECEQVVNDKTRSTSDPNVVTTNKVNCEQVVNDKTCSPVVEKVVNRTNKLNGALKVDKNICSSKSEKIVNEVVKNNSNNVDIPPVKTMKKVTFVDALNKSKNGIKEKLCSFVNKNILKRIPLKKKVISDSSSDKSDGNHSNNSDHSTSDNETLFYYRKKLIKDILENEENEVINNNSSGDYKEKVINAMLGRVKEKEIKEDINDMSKVEAVMNNNNSVKQDVIFQVPSTPQVCTINPEVVNSNLNVENSVLFIENPIVNVLPSSFVQSVENSVTFIENPVVHVVPSIFVQSVETFNKRNFLTKNKRKWLRRRKRKRLYQIHVIRKYVKKMKSKRSKRRNRRRIMRSRRRNAQKNCMNDKRGNVFKNEKVFMVNSPMVPSSFNMPQKAFDADLQAKIELEYFSQHQKQLAHEKLLEEERKLAEQERIQNEMKLEEERRLEYMRQLEHEQKMQYEKELEEVRRIERQNELEWRRRKEISKMFMKQQNDIKNIINLENNTNTENYAEKSDDDINEKYISPPDNMNERNFFKRECDEDYDKIFNEQRGTCANDENPPVYFNEENYMYEQNFLNEEKIKKEEESMKREEIDYNNPYAEDQTNVKEENLFNNQFVNEALNNNQENVEKNNNVVNEEPNKKVSNNIDDFVNADEFLDTDSELPEVNPFENKTESKEESSDSDASCTTNGDNRRNRDVETSFDDDYASASITRSSCSYEEEFVDVDNSDMEYSVMFPNRKRVDYHHDFADILNKMPFPDTYMVPNPNEYIENENYTKLRINYPVKDTSDKIMSYLKEKDAILVHKWEQIQEFLYQTVKFFKALKDRVKRKFKYSKRVSTYHYYAHRIYELMPKLSFSTCKKVYMYLDDVKPHVLNELSRDDFIEENTTRNLSYEIKKSEKLTTKAIRNKQKELIKYKEFYFSQLGNLVPFYDTKHPYILELEKLQKGLYLLVFRLEEAMLFIKYCDYDMDRIIRGSSSHFNCFNLILCHWIFRLRRVCTDSGKEWVFPSELFADVHKESMITNAARTDQSLKRTKPPVDDSLIIEVLLKYKNSIEDGSLRPYDERCIRQSRAMFKVYLCTKLLYDRVCEELALYDVEVIINNDLFEVICSKHFDILHSWDRISKLNEEINKWNLCNKPLLEEVPNLYLDVFRRNSGDEEPRYDAFDRLMNIHLEATRVERDESHTEYLAKCQGVEFIDNKDVNINVSKKEEALPNVEHVQNNNVNEENIKVEFCNDENIKVEFCNDVYEAKEQTVEQPLDEKVLTNKKEENSSQNQLEPCVENVQKDNNSLQPEQLFNNNLPQATSPVFENVQYSENYSHLHNRPLFGIPEIKSTNNYTFEEAQEDSNLLTPSFGNIYFDIESQCIEIVNKHQNDLEMCTPSFGNEYGELNYEDNNKFNEVHNNMESTIQTEDNILYNIRTKSLKRGRDNSDENVQSDTAFVNVVSTKTDLESGTYDNIMDENKMNHIDNKFYSFEKEQPETYENNSDSKNLNYIDVMDFNIYKEGHKQTCNLPKVSVCTEPVDGQHEKEASTIEIENVIICTNEDEINTTQDIPSMEDERDICASTEVQINDSKEEQVEQVEQVEQIEQVELEIMTSPINEVKDITSIELSNEVLTTNVMDIHNCSLDISKRKNTTDIALGESECEMVVKRINIKNRKINKNKRNIKNKRISLYKIKISNIESVLNQYDDNLKNIISVVPAKAEESTNESEVIKTEDKNIMNDVPVTQEEFDIKPEVVESNLIESNNNNNNNKKSKNMNIVKNRSMVVHYINQVIYFFNSIRYSNFNLSIDLNMINLNKKNSKITTDKLIKSKCIHNRSMSSIIKKYNSMKIKRSVIKKISMKNIIQKETEKKQDTVKEVKNNLKRKSDANKKNKNNKKNNKVKYNKMKKNMYSTNLIIHYVFSKFYRLHTIKFKKFLRKFKKVSMTKKSTLSNIQEVKADVKDSTLEIKSPEQNVNGHKRKDINVSVVSTEYICSRYKKRICAGRDDSENNVSIKKNVKEDNVDKEEDKNVIVDDVVEKYIIDKVIVDYLKEDSDKSVKKHTRKNNINSRRKRKRFMLDKDLYLGYNKYLCNTDKVFRNRKSDKDDDDDDDNNNNNNNTPKEKKNENNTKSTLYGYFLRFIKRLSSSSNICLNRKETSTQNTNENNNNNNDDNNDDDNNDDNNNDDNNNNTETKSGNCITRFIKSITFGKNRNNDENNTCSEVKKFIISQRKKIMQEEKDREGRNILKDFYSENESIANYSEEKKKYKYNFIK</sequence>
<dbReference type="EMBL" id="KE123593">
    <property type="protein sequence ID" value="EUR76743.1"/>
    <property type="molecule type" value="Genomic_DNA"/>
</dbReference>
<feature type="region of interest" description="Disordered" evidence="2">
    <location>
        <begin position="2669"/>
        <end position="2708"/>
    </location>
</feature>
<feature type="region of interest" description="Disordered" evidence="2">
    <location>
        <begin position="871"/>
        <end position="891"/>
    </location>
</feature>
<feature type="region of interest" description="Disordered" evidence="2">
    <location>
        <begin position="2383"/>
        <end position="2415"/>
    </location>
</feature>
<dbReference type="PANTHER" id="PTHR37156">
    <property type="match status" value="1"/>
</dbReference>
<dbReference type="PANTHER" id="PTHR37156:SF2">
    <property type="match status" value="1"/>
</dbReference>
<reference evidence="4" key="1">
    <citation type="submission" date="2007-11" db="EMBL/GenBank/DDBJ databases">
        <authorList>
            <consortium name="The Broad Institute Genome Sequencing Platform"/>
            <person name="Volkman S.K."/>
            <person name="Daily J.P."/>
            <person name="Sarr O."/>
            <person name="Ndiaye D."/>
            <person name="Ndir O."/>
            <person name="Mboup S."/>
            <person name="Lukens A."/>
            <person name="Stange-Thomann N."/>
            <person name="Mauceli E."/>
            <person name="Gnerre S."/>
            <person name="Jaffe D."/>
            <person name="Zainoun J."/>
            <person name="Wiegand R.C."/>
            <person name="Birren B."/>
            <person name="Galagan J."/>
            <person name="Lander E."/>
            <person name="Wirth D.F."/>
        </authorList>
    </citation>
    <scope>NUCLEOTIDE SEQUENCE [LARGE SCALE GENOMIC DNA]</scope>
    <source>
        <strain evidence="4">7G8</strain>
    </source>
</reference>
<feature type="region of interest" description="Disordered" evidence="2">
    <location>
        <begin position="1156"/>
        <end position="1232"/>
    </location>
</feature>
<evidence type="ECO:0000313" key="3">
    <source>
        <dbReference type="EMBL" id="EUR76743.1"/>
    </source>
</evidence>
<feature type="compositionally biased region" description="Basic residues" evidence="2">
    <location>
        <begin position="871"/>
        <end position="890"/>
    </location>
</feature>
<feature type="compositionally biased region" description="Acidic residues" evidence="2">
    <location>
        <begin position="2685"/>
        <end position="2697"/>
    </location>
</feature>
<dbReference type="OrthoDB" id="376948at2759"/>
<dbReference type="Proteomes" id="UP000030688">
    <property type="component" value="Unassembled WGS sequence"/>
</dbReference>
<proteinExistence type="predicted"/>
<feature type="compositionally biased region" description="Basic and acidic residues" evidence="2">
    <location>
        <begin position="2383"/>
        <end position="2404"/>
    </location>
</feature>
<feature type="compositionally biased region" description="Low complexity" evidence="2">
    <location>
        <begin position="1156"/>
        <end position="1177"/>
    </location>
</feature>
<gene>
    <name evidence="3" type="ORF">PFBG_01165</name>
</gene>
<keyword evidence="1" id="KW-0175">Coiled coil</keyword>
<feature type="compositionally biased region" description="Basic residues" evidence="2">
    <location>
        <begin position="2405"/>
        <end position="2415"/>
    </location>
</feature>
<evidence type="ECO:0000256" key="1">
    <source>
        <dbReference type="SAM" id="Coils"/>
    </source>
</evidence>
<protein>
    <submittedName>
        <fullName evidence="3">Uncharacterized protein</fullName>
    </submittedName>
</protein>